<dbReference type="NCBIfam" id="TIGR00036">
    <property type="entry name" value="dapB"/>
    <property type="match status" value="1"/>
</dbReference>
<dbReference type="Pfam" id="PF01113">
    <property type="entry name" value="DapB_N"/>
    <property type="match status" value="1"/>
</dbReference>
<organism evidence="16 17">
    <name type="scientific">Lujinxingia litoralis</name>
    <dbReference type="NCBI Taxonomy" id="2211119"/>
    <lineage>
        <taxon>Bacteria</taxon>
        <taxon>Deltaproteobacteria</taxon>
        <taxon>Bradymonadales</taxon>
        <taxon>Lujinxingiaceae</taxon>
        <taxon>Lujinxingia</taxon>
    </lineage>
</organism>
<keyword evidence="3 13" id="KW-0028">Amino-acid biosynthesis</keyword>
<keyword evidence="6 13" id="KW-0560">Oxidoreductase</keyword>
<evidence type="ECO:0000256" key="8">
    <source>
        <dbReference type="ARBA" id="ARBA00023154"/>
    </source>
</evidence>
<dbReference type="FunFam" id="3.30.360.10:FF:000004">
    <property type="entry name" value="4-hydroxy-tetrahydrodipicolinate reductase"/>
    <property type="match status" value="1"/>
</dbReference>
<evidence type="ECO:0000313" key="16">
    <source>
        <dbReference type="EMBL" id="RAL22966.1"/>
    </source>
</evidence>
<evidence type="ECO:0000313" key="17">
    <source>
        <dbReference type="Proteomes" id="UP000249169"/>
    </source>
</evidence>
<accession>A0A328C6T0</accession>
<comment type="caution">
    <text evidence="13">Was originally thought to be a dihydrodipicolinate reductase (DHDPR), catalyzing the conversion of dihydrodipicolinate to tetrahydrodipicolinate. However, it was shown in E.coli that the substrate of the enzymatic reaction is not dihydrodipicolinate (DHDP) but in fact (2S,4S)-4-hydroxy-2,3,4,5-tetrahydrodipicolinic acid (HTPA), the product released by the DapA-catalyzed reaction.</text>
</comment>
<feature type="domain" description="Dihydrodipicolinate reductase C-terminal" evidence="15">
    <location>
        <begin position="124"/>
        <end position="260"/>
    </location>
</feature>
<comment type="catalytic activity">
    <reaction evidence="12 13">
        <text>(S)-2,3,4,5-tetrahydrodipicolinate + NAD(+) + H2O = (2S,4S)-4-hydroxy-2,3,4,5-tetrahydrodipicolinate + NADH + H(+)</text>
        <dbReference type="Rhea" id="RHEA:35323"/>
        <dbReference type="ChEBI" id="CHEBI:15377"/>
        <dbReference type="ChEBI" id="CHEBI:15378"/>
        <dbReference type="ChEBI" id="CHEBI:16845"/>
        <dbReference type="ChEBI" id="CHEBI:57540"/>
        <dbReference type="ChEBI" id="CHEBI:57945"/>
        <dbReference type="ChEBI" id="CHEBI:67139"/>
        <dbReference type="EC" id="1.17.1.8"/>
    </reaction>
</comment>
<evidence type="ECO:0000256" key="10">
    <source>
        <dbReference type="ARBA" id="ARBA00038983"/>
    </source>
</evidence>
<evidence type="ECO:0000256" key="9">
    <source>
        <dbReference type="ARBA" id="ARBA00037922"/>
    </source>
</evidence>
<name>A0A328C6T0_9DELT</name>
<evidence type="ECO:0000256" key="1">
    <source>
        <dbReference type="ARBA" id="ARBA00006642"/>
    </source>
</evidence>
<evidence type="ECO:0000256" key="2">
    <source>
        <dbReference type="ARBA" id="ARBA00022490"/>
    </source>
</evidence>
<evidence type="ECO:0000256" key="6">
    <source>
        <dbReference type="ARBA" id="ARBA00023002"/>
    </source>
</evidence>
<dbReference type="GO" id="GO:0051287">
    <property type="term" value="F:NAD binding"/>
    <property type="evidence" value="ECO:0007669"/>
    <property type="project" value="UniProtKB-UniRule"/>
</dbReference>
<feature type="domain" description="Dihydrodipicolinate reductase N-terminal" evidence="14">
    <location>
        <begin position="5"/>
        <end position="121"/>
    </location>
</feature>
<evidence type="ECO:0000256" key="12">
    <source>
        <dbReference type="ARBA" id="ARBA00049396"/>
    </source>
</evidence>
<dbReference type="UniPathway" id="UPA00034">
    <property type="reaction ID" value="UER00018"/>
</dbReference>
<gene>
    <name evidence="13" type="primary">dapB</name>
    <name evidence="16" type="ORF">DL240_08730</name>
</gene>
<dbReference type="Pfam" id="PF05173">
    <property type="entry name" value="DapB_C"/>
    <property type="match status" value="1"/>
</dbReference>
<dbReference type="GO" id="GO:0009089">
    <property type="term" value="P:lysine biosynthetic process via diaminopimelate"/>
    <property type="evidence" value="ECO:0007669"/>
    <property type="project" value="UniProtKB-UniRule"/>
</dbReference>
<protein>
    <recommendedName>
        <fullName evidence="10 13">4-hydroxy-tetrahydrodipicolinate reductase</fullName>
        <shortName evidence="13">HTPA reductase</shortName>
        <ecNumber evidence="10 13">1.17.1.8</ecNumber>
    </recommendedName>
</protein>
<dbReference type="SUPFAM" id="SSF51735">
    <property type="entry name" value="NAD(P)-binding Rossmann-fold domains"/>
    <property type="match status" value="1"/>
</dbReference>
<dbReference type="Gene3D" id="3.30.360.10">
    <property type="entry name" value="Dihydrodipicolinate Reductase, domain 2"/>
    <property type="match status" value="1"/>
</dbReference>
<dbReference type="EC" id="1.17.1.8" evidence="10 13"/>
<comment type="subcellular location">
    <subcellularLocation>
        <location evidence="13">Cytoplasm</location>
    </subcellularLocation>
</comment>
<feature type="active site" description="Proton donor" evidence="13">
    <location>
        <position position="155"/>
    </location>
</feature>
<keyword evidence="7 13" id="KW-0520">NAD</keyword>
<comment type="catalytic activity">
    <reaction evidence="11 13">
        <text>(S)-2,3,4,5-tetrahydrodipicolinate + NADP(+) + H2O = (2S,4S)-4-hydroxy-2,3,4,5-tetrahydrodipicolinate + NADPH + H(+)</text>
        <dbReference type="Rhea" id="RHEA:35331"/>
        <dbReference type="ChEBI" id="CHEBI:15377"/>
        <dbReference type="ChEBI" id="CHEBI:15378"/>
        <dbReference type="ChEBI" id="CHEBI:16845"/>
        <dbReference type="ChEBI" id="CHEBI:57783"/>
        <dbReference type="ChEBI" id="CHEBI:58349"/>
        <dbReference type="ChEBI" id="CHEBI:67139"/>
        <dbReference type="EC" id="1.17.1.8"/>
    </reaction>
</comment>
<dbReference type="EMBL" id="QHKO01000003">
    <property type="protein sequence ID" value="RAL22966.1"/>
    <property type="molecule type" value="Genomic_DNA"/>
</dbReference>
<keyword evidence="5 13" id="KW-0220">Diaminopimelate biosynthesis</keyword>
<dbReference type="AlphaFoldDB" id="A0A328C6T0"/>
<evidence type="ECO:0000256" key="11">
    <source>
        <dbReference type="ARBA" id="ARBA00049080"/>
    </source>
</evidence>
<dbReference type="Gene3D" id="3.40.50.720">
    <property type="entry name" value="NAD(P)-binding Rossmann-like Domain"/>
    <property type="match status" value="1"/>
</dbReference>
<feature type="binding site" evidence="13">
    <location>
        <begin position="161"/>
        <end position="162"/>
    </location>
    <ligand>
        <name>(S)-2,3,4,5-tetrahydrodipicolinate</name>
        <dbReference type="ChEBI" id="CHEBI:16845"/>
    </ligand>
</feature>
<dbReference type="GO" id="GO:0016726">
    <property type="term" value="F:oxidoreductase activity, acting on CH or CH2 groups, NAD or NADP as acceptor"/>
    <property type="evidence" value="ECO:0007669"/>
    <property type="project" value="UniProtKB-UniRule"/>
</dbReference>
<dbReference type="OrthoDB" id="9790352at2"/>
<evidence type="ECO:0000259" key="15">
    <source>
        <dbReference type="Pfam" id="PF05173"/>
    </source>
</evidence>
<feature type="binding site" evidence="13">
    <location>
        <begin position="11"/>
        <end position="16"/>
    </location>
    <ligand>
        <name>NAD(+)</name>
        <dbReference type="ChEBI" id="CHEBI:57540"/>
    </ligand>
</feature>
<dbReference type="HAMAP" id="MF_00102">
    <property type="entry name" value="DapB"/>
    <property type="match status" value="1"/>
</dbReference>
<proteinExistence type="inferred from homology"/>
<feature type="binding site" evidence="13">
    <location>
        <begin position="94"/>
        <end position="96"/>
    </location>
    <ligand>
        <name>NAD(+)</name>
        <dbReference type="ChEBI" id="CHEBI:57540"/>
    </ligand>
</feature>
<dbReference type="CDD" id="cd02274">
    <property type="entry name" value="DHDPR_N"/>
    <property type="match status" value="1"/>
</dbReference>
<feature type="binding site" evidence="13">
    <location>
        <position position="152"/>
    </location>
    <ligand>
        <name>(S)-2,3,4,5-tetrahydrodipicolinate</name>
        <dbReference type="ChEBI" id="CHEBI:16845"/>
    </ligand>
</feature>
<evidence type="ECO:0000256" key="13">
    <source>
        <dbReference type="HAMAP-Rule" id="MF_00102"/>
    </source>
</evidence>
<dbReference type="SUPFAM" id="SSF55347">
    <property type="entry name" value="Glyceraldehyde-3-phosphate dehydrogenase-like, C-terminal domain"/>
    <property type="match status" value="1"/>
</dbReference>
<comment type="similarity">
    <text evidence="1 13">Belongs to the DapB family.</text>
</comment>
<dbReference type="GO" id="GO:0050661">
    <property type="term" value="F:NADP binding"/>
    <property type="evidence" value="ECO:0007669"/>
    <property type="project" value="UniProtKB-UniRule"/>
</dbReference>
<dbReference type="PANTHER" id="PTHR20836:SF0">
    <property type="entry name" value="4-HYDROXY-TETRAHYDRODIPICOLINATE REDUCTASE 1, CHLOROPLASTIC-RELATED"/>
    <property type="match status" value="1"/>
</dbReference>
<dbReference type="PANTHER" id="PTHR20836">
    <property type="entry name" value="DIHYDRODIPICOLINATE REDUCTASE"/>
    <property type="match status" value="1"/>
</dbReference>
<dbReference type="RefSeq" id="WP_111729494.1">
    <property type="nucleotide sequence ID" value="NZ_QHKO01000003.1"/>
</dbReference>
<comment type="function">
    <text evidence="13">Catalyzes the conversion of 4-hydroxy-tetrahydrodipicolinate (HTPA) to tetrahydrodipicolinate.</text>
</comment>
<dbReference type="InterPro" id="IPR023940">
    <property type="entry name" value="DHDPR_bac"/>
</dbReference>
<feature type="active site" description="Proton donor/acceptor" evidence="13">
    <location>
        <position position="151"/>
    </location>
</feature>
<comment type="subunit">
    <text evidence="13">Homotetramer.</text>
</comment>
<dbReference type="GO" id="GO:0019877">
    <property type="term" value="P:diaminopimelate biosynthetic process"/>
    <property type="evidence" value="ECO:0007669"/>
    <property type="project" value="UniProtKB-UniRule"/>
</dbReference>
<dbReference type="InterPro" id="IPR000846">
    <property type="entry name" value="DapB_N"/>
</dbReference>
<dbReference type="GO" id="GO:0008839">
    <property type="term" value="F:4-hydroxy-tetrahydrodipicolinate reductase"/>
    <property type="evidence" value="ECO:0007669"/>
    <property type="project" value="UniProtKB-UniRule"/>
</dbReference>
<dbReference type="PROSITE" id="PS01298">
    <property type="entry name" value="DAPB"/>
    <property type="match status" value="1"/>
</dbReference>
<evidence type="ECO:0000256" key="7">
    <source>
        <dbReference type="ARBA" id="ARBA00023027"/>
    </source>
</evidence>
<dbReference type="InterPro" id="IPR022663">
    <property type="entry name" value="DapB_C"/>
</dbReference>
<evidence type="ECO:0000259" key="14">
    <source>
        <dbReference type="Pfam" id="PF01113"/>
    </source>
</evidence>
<dbReference type="Proteomes" id="UP000249169">
    <property type="component" value="Unassembled WGS sequence"/>
</dbReference>
<feature type="binding site" evidence="13">
    <location>
        <begin position="118"/>
        <end position="121"/>
    </location>
    <ligand>
        <name>NAD(+)</name>
        <dbReference type="ChEBI" id="CHEBI:57540"/>
    </ligand>
</feature>
<keyword evidence="2 13" id="KW-0963">Cytoplasm</keyword>
<comment type="pathway">
    <text evidence="9 13">Amino-acid biosynthesis; L-lysine biosynthesis via DAP pathway; (S)-tetrahydrodipicolinate from L-aspartate: step 4/4.</text>
</comment>
<comment type="caution">
    <text evidence="16">The sequence shown here is derived from an EMBL/GenBank/DDBJ whole genome shotgun (WGS) entry which is preliminary data.</text>
</comment>
<dbReference type="GO" id="GO:0005829">
    <property type="term" value="C:cytosol"/>
    <property type="evidence" value="ECO:0007669"/>
    <property type="project" value="TreeGrafter"/>
</dbReference>
<comment type="caution">
    <text evidence="13">Lacks conserved residue(s) required for the propagation of feature annotation.</text>
</comment>
<evidence type="ECO:0000256" key="3">
    <source>
        <dbReference type="ARBA" id="ARBA00022605"/>
    </source>
</evidence>
<evidence type="ECO:0000256" key="4">
    <source>
        <dbReference type="ARBA" id="ARBA00022857"/>
    </source>
</evidence>
<keyword evidence="17" id="KW-1185">Reference proteome</keyword>
<sequence>MSEQVRVAIFGAAGRMGTQLLNEAPGFAGAAISAALVAPTSPLLGTPLGPDALTATCDLDTLSAADVVIDFSTPAACATLATECARRGLALVSGTTGLDSAQLRTLDAAAETIPLLHAANFSVGVNLLEHLLELAARGFGADADIEIFEAHHRRKVDAPSGTALLLGRAAARGRDWQLEDVATWARQGQVGPRPDDEIGFQVLRGADIVGEHTAYLCAAGERLELTHRATDRAIFARGALRAALWLASRPAGRYHMRDLLFGPH</sequence>
<evidence type="ECO:0000256" key="5">
    <source>
        <dbReference type="ARBA" id="ARBA00022915"/>
    </source>
</evidence>
<keyword evidence="8 13" id="KW-0457">Lysine biosynthesis</keyword>
<dbReference type="InterPro" id="IPR022664">
    <property type="entry name" value="DapB_N_CS"/>
</dbReference>
<dbReference type="PIRSF" id="PIRSF000161">
    <property type="entry name" value="DHPR"/>
    <property type="match status" value="1"/>
</dbReference>
<keyword evidence="4 13" id="KW-0521">NADP</keyword>
<reference evidence="16 17" key="1">
    <citation type="submission" date="2018-05" db="EMBL/GenBank/DDBJ databases">
        <title>Lujinxingia marina gen. nov. sp. nov., a new facultative anaerobic member of the class Deltaproteobacteria, and proposal of Lujinxingaceae fam. nov.</title>
        <authorList>
            <person name="Li C.-M."/>
        </authorList>
    </citation>
    <scope>NUCLEOTIDE SEQUENCE [LARGE SCALE GENOMIC DNA]</scope>
    <source>
        <strain evidence="16 17">B210</strain>
    </source>
</reference>
<dbReference type="InterPro" id="IPR036291">
    <property type="entry name" value="NAD(P)-bd_dom_sf"/>
</dbReference>